<dbReference type="Gene3D" id="2.40.50.140">
    <property type="entry name" value="Nucleic acid-binding proteins"/>
    <property type="match status" value="1"/>
</dbReference>
<dbReference type="AlphaFoldDB" id="A0A1F4RYW9"/>
<dbReference type="InterPro" id="IPR012340">
    <property type="entry name" value="NA-bd_OB-fold"/>
</dbReference>
<evidence type="ECO:0000259" key="1">
    <source>
        <dbReference type="PROSITE" id="PS50126"/>
    </source>
</evidence>
<protein>
    <submittedName>
        <fullName evidence="2">RNA-binding protein S1</fullName>
    </submittedName>
</protein>
<name>A0A1F4RYW9_UNCSA</name>
<dbReference type="GO" id="GO:0003729">
    <property type="term" value="F:mRNA binding"/>
    <property type="evidence" value="ECO:0007669"/>
    <property type="project" value="TreeGrafter"/>
</dbReference>
<proteinExistence type="predicted"/>
<dbReference type="PROSITE" id="PS50126">
    <property type="entry name" value="S1"/>
    <property type="match status" value="1"/>
</dbReference>
<dbReference type="SUPFAM" id="SSF50249">
    <property type="entry name" value="Nucleic acid-binding proteins"/>
    <property type="match status" value="1"/>
</dbReference>
<evidence type="ECO:0000313" key="2">
    <source>
        <dbReference type="EMBL" id="OGC13374.1"/>
    </source>
</evidence>
<gene>
    <name evidence="2" type="ORF">A2290_02595</name>
</gene>
<dbReference type="InterPro" id="IPR003029">
    <property type="entry name" value="S1_domain"/>
</dbReference>
<organism evidence="2 3">
    <name type="scientific">candidate division WOR-1 bacterium RIFOXYB2_FULL_36_35</name>
    <dbReference type="NCBI Taxonomy" id="1802578"/>
    <lineage>
        <taxon>Bacteria</taxon>
        <taxon>Bacillati</taxon>
        <taxon>Saganbacteria</taxon>
    </lineage>
</organism>
<dbReference type="GO" id="GO:0003735">
    <property type="term" value="F:structural constituent of ribosome"/>
    <property type="evidence" value="ECO:0007669"/>
    <property type="project" value="TreeGrafter"/>
</dbReference>
<dbReference type="SMART" id="SM00316">
    <property type="entry name" value="S1"/>
    <property type="match status" value="1"/>
</dbReference>
<dbReference type="PANTHER" id="PTHR10724">
    <property type="entry name" value="30S RIBOSOMAL PROTEIN S1"/>
    <property type="match status" value="1"/>
</dbReference>
<dbReference type="EMBL" id="MEUA01000057">
    <property type="protein sequence ID" value="OGC13374.1"/>
    <property type="molecule type" value="Genomic_DNA"/>
</dbReference>
<dbReference type="Proteomes" id="UP000177905">
    <property type="component" value="Unassembled WGS sequence"/>
</dbReference>
<dbReference type="GO" id="GO:0006412">
    <property type="term" value="P:translation"/>
    <property type="evidence" value="ECO:0007669"/>
    <property type="project" value="TreeGrafter"/>
</dbReference>
<accession>A0A1F4RYW9</accession>
<dbReference type="InterPro" id="IPR050437">
    <property type="entry name" value="Ribos_protein_bS1-like"/>
</dbReference>
<evidence type="ECO:0000313" key="3">
    <source>
        <dbReference type="Proteomes" id="UP000177905"/>
    </source>
</evidence>
<feature type="domain" description="S1 motif" evidence="1">
    <location>
        <begin position="6"/>
        <end position="74"/>
    </location>
</feature>
<comment type="caution">
    <text evidence="2">The sequence shown here is derived from an EMBL/GenBank/DDBJ whole genome shotgun (WGS) entry which is preliminary data.</text>
</comment>
<sequence>MPIEIGSEIEGKVTGITKYGAFIELSPGCVGLVHISQISDTYVSNINEHLKIGDVVKVKVMGLVKEGKYDLSIKMVGKNVVARKYPKKDKDKPPPGSFEDKITRFLKDSEERLLDLKRNIEGKQGVAKKRR</sequence>
<dbReference type="Pfam" id="PF00575">
    <property type="entry name" value="S1"/>
    <property type="match status" value="1"/>
</dbReference>
<dbReference type="PANTHER" id="PTHR10724:SF10">
    <property type="entry name" value="S1 RNA-BINDING DOMAIN-CONTAINING PROTEIN 1"/>
    <property type="match status" value="1"/>
</dbReference>
<reference evidence="2 3" key="1">
    <citation type="journal article" date="2016" name="Nat. Commun.">
        <title>Thousands of microbial genomes shed light on interconnected biogeochemical processes in an aquifer system.</title>
        <authorList>
            <person name="Anantharaman K."/>
            <person name="Brown C.T."/>
            <person name="Hug L.A."/>
            <person name="Sharon I."/>
            <person name="Castelle C.J."/>
            <person name="Probst A.J."/>
            <person name="Thomas B.C."/>
            <person name="Singh A."/>
            <person name="Wilkins M.J."/>
            <person name="Karaoz U."/>
            <person name="Brodie E.L."/>
            <person name="Williams K.H."/>
            <person name="Hubbard S.S."/>
            <person name="Banfield J.F."/>
        </authorList>
    </citation>
    <scope>NUCLEOTIDE SEQUENCE [LARGE SCALE GENOMIC DNA]</scope>
</reference>